<evidence type="ECO:0000259" key="17">
    <source>
        <dbReference type="PROSITE" id="PS50926"/>
    </source>
</evidence>
<evidence type="ECO:0000256" key="15">
    <source>
        <dbReference type="SAM" id="MobiDB-lite"/>
    </source>
</evidence>
<accession>A0A6D2KKE1</accession>
<dbReference type="InterPro" id="IPR013848">
    <property type="entry name" value="Methylthiotransferase_N"/>
</dbReference>
<feature type="domain" description="Radical SAM core" evidence="19">
    <location>
        <begin position="193"/>
        <end position="425"/>
    </location>
</feature>
<dbReference type="Gene3D" id="3.80.30.20">
    <property type="entry name" value="tm_1862 like domain"/>
    <property type="match status" value="1"/>
</dbReference>
<evidence type="ECO:0000256" key="12">
    <source>
        <dbReference type="ARBA" id="ARBA00023014"/>
    </source>
</evidence>
<dbReference type="GO" id="GO:0005783">
    <property type="term" value="C:endoplasmic reticulum"/>
    <property type="evidence" value="ECO:0007669"/>
    <property type="project" value="TreeGrafter"/>
</dbReference>
<dbReference type="InterPro" id="IPR020612">
    <property type="entry name" value="Methylthiotransferase_CS"/>
</dbReference>
<sequence length="600" mass="65466">MEDIEDLLAGGVGGAPPGFRLPMNAVGINPKTNKSKRSSSKQNEITDSNRDSLAPPSMKIPGTQTIYIKTFGCSHNMSDSEYMAGQLTAFGYGLTEVPEEADLWLINTCTVKSPSQSAMSTLITRGRSGKKPLVIAGCVPQGSRDLKELEGVSVVGVQQIDRVVEIVEETLKGHEVRLLNRKTLPALDLPKVRRNNFIEILPINVGCLGACTYCKTKHARGHLGSYTVDSLVERVRTVISQGVKEIWLSSEDTGAYGRDIGVNLPILLNAIVKELPADQSTMLRIGMTNPPFILEHLKEIAAVLRHPCVYTFLHVPVQSGSDSVLTAMHREYTSSEFRTVVDTLTELVPGMQIATDIICGFPGETDEDFSQTVGLIKDYKFSQVHISQFYPRPGTPAAKMKKVQSKVVKQRSRELTCVFEAFAPYTGMEGREERIWITEIATDGVHLVGHTKGYIQVLVNGPESMLGTSAIARITSVGRWSVFGDVIETLTSANVETQAPREETKPPCSSDVKTCETCDCSAAESGCCGDEKKSGDACNISKEISRQDQSVGSYKTQEKQELVTTPWGLVDKALVCGVFISSLTILVLFISIASRVLLRQ</sequence>
<evidence type="ECO:0000256" key="7">
    <source>
        <dbReference type="ARBA" id="ARBA00022679"/>
    </source>
</evidence>
<keyword evidence="8" id="KW-0949">S-adenosyl-L-methionine</keyword>
<name>A0A6D2KKE1_9BRAS</name>
<evidence type="ECO:0000313" key="20">
    <source>
        <dbReference type="EMBL" id="CAA7052403.1"/>
    </source>
</evidence>
<dbReference type="GO" id="GO:0046872">
    <property type="term" value="F:metal ion binding"/>
    <property type="evidence" value="ECO:0007669"/>
    <property type="project" value="UniProtKB-KW"/>
</dbReference>
<keyword evidence="10" id="KW-0479">Metal-binding</keyword>
<evidence type="ECO:0000259" key="19">
    <source>
        <dbReference type="PROSITE" id="PS51918"/>
    </source>
</evidence>
<dbReference type="NCBIfam" id="TIGR00089">
    <property type="entry name" value="MiaB/RimO family radical SAM methylthiotransferase"/>
    <property type="match status" value="1"/>
</dbReference>
<evidence type="ECO:0000256" key="16">
    <source>
        <dbReference type="SAM" id="Phobius"/>
    </source>
</evidence>
<dbReference type="Proteomes" id="UP000467841">
    <property type="component" value="Unassembled WGS sequence"/>
</dbReference>
<protein>
    <recommendedName>
        <fullName evidence="5">Threonylcarbamoyladenosine tRNA methylthiotransferase</fullName>
        <ecNumber evidence="4">2.8.4.5</ecNumber>
    </recommendedName>
    <alternativeName>
        <fullName evidence="13">tRNA-t(6)A37 methylthiotransferase</fullName>
    </alternativeName>
</protein>
<dbReference type="FunFam" id="3.40.50.12160:FF:000009">
    <property type="entry name" value="threonylcarbamoyladenosine tRNA methylthiotransferase"/>
    <property type="match status" value="1"/>
</dbReference>
<dbReference type="GO" id="GO:0035598">
    <property type="term" value="F:tRNA (N(6)-L-threonylcarbamoyladenosine(37)-C(2))-methylthiotransferase activity"/>
    <property type="evidence" value="ECO:0007669"/>
    <property type="project" value="UniProtKB-EC"/>
</dbReference>
<dbReference type="InterPro" id="IPR038135">
    <property type="entry name" value="Methylthiotransferase_N_sf"/>
</dbReference>
<evidence type="ECO:0000256" key="8">
    <source>
        <dbReference type="ARBA" id="ARBA00022691"/>
    </source>
</evidence>
<gene>
    <name evidence="20" type="ORF">MERR_LOCUS39638</name>
</gene>
<reference evidence="20" key="1">
    <citation type="submission" date="2020-01" db="EMBL/GenBank/DDBJ databases">
        <authorList>
            <person name="Mishra B."/>
        </authorList>
    </citation>
    <scope>NUCLEOTIDE SEQUENCE [LARGE SCALE GENOMIC DNA]</scope>
</reference>
<feature type="domain" description="TRAM" evidence="17">
    <location>
        <begin position="426"/>
        <end position="488"/>
    </location>
</feature>
<evidence type="ECO:0000313" key="21">
    <source>
        <dbReference type="Proteomes" id="UP000467841"/>
    </source>
</evidence>
<keyword evidence="7" id="KW-0808">Transferase</keyword>
<proteinExistence type="inferred from homology"/>
<dbReference type="OrthoDB" id="1730074at2759"/>
<dbReference type="Gene3D" id="3.40.50.12160">
    <property type="entry name" value="Methylthiotransferase, N-terminal domain"/>
    <property type="match status" value="1"/>
</dbReference>
<evidence type="ECO:0000256" key="6">
    <source>
        <dbReference type="ARBA" id="ARBA00022485"/>
    </source>
</evidence>
<dbReference type="InterPro" id="IPR058240">
    <property type="entry name" value="rSAM_sf"/>
</dbReference>
<evidence type="ECO:0000259" key="18">
    <source>
        <dbReference type="PROSITE" id="PS51449"/>
    </source>
</evidence>
<evidence type="ECO:0000256" key="14">
    <source>
        <dbReference type="ARBA" id="ARBA00051661"/>
    </source>
</evidence>
<evidence type="ECO:0000256" key="13">
    <source>
        <dbReference type="ARBA" id="ARBA00031213"/>
    </source>
</evidence>
<dbReference type="AlphaFoldDB" id="A0A6D2KKE1"/>
<keyword evidence="16" id="KW-0472">Membrane</keyword>
<dbReference type="PROSITE" id="PS51918">
    <property type="entry name" value="RADICAL_SAM"/>
    <property type="match status" value="1"/>
</dbReference>
<keyword evidence="6" id="KW-0004">4Fe-4S</keyword>
<dbReference type="PANTHER" id="PTHR11918">
    <property type="entry name" value="RADICAL SAM PROTEINS"/>
    <property type="match status" value="1"/>
</dbReference>
<evidence type="ECO:0000256" key="2">
    <source>
        <dbReference type="ARBA" id="ARBA00002399"/>
    </source>
</evidence>
<comment type="cofactor">
    <cofactor evidence="1">
        <name>[4Fe-4S] cluster</name>
        <dbReference type="ChEBI" id="CHEBI:49883"/>
    </cofactor>
</comment>
<feature type="region of interest" description="Disordered" evidence="15">
    <location>
        <begin position="24"/>
        <end position="59"/>
    </location>
</feature>
<comment type="caution">
    <text evidence="20">The sequence shown here is derived from an EMBL/GenBank/DDBJ whole genome shotgun (WGS) entry which is preliminary data.</text>
</comment>
<dbReference type="InterPro" id="IPR006466">
    <property type="entry name" value="MiaB-like_arc_euk"/>
</dbReference>
<dbReference type="EC" id="2.8.4.5" evidence="4"/>
<dbReference type="EMBL" id="CACVBM020001496">
    <property type="protein sequence ID" value="CAA7052403.1"/>
    <property type="molecule type" value="Genomic_DNA"/>
</dbReference>
<keyword evidence="21" id="KW-1185">Reference proteome</keyword>
<dbReference type="PROSITE" id="PS50926">
    <property type="entry name" value="TRAM"/>
    <property type="match status" value="1"/>
</dbReference>
<dbReference type="Pfam" id="PF00919">
    <property type="entry name" value="UPF0004"/>
    <property type="match status" value="1"/>
</dbReference>
<comment type="catalytic activity">
    <reaction evidence="14">
        <text>N(6)-L-threonylcarbamoyladenosine(37) in tRNA + (sulfur carrier)-SH + AH2 + 2 S-adenosyl-L-methionine = 2-methylsulfanyl-N(6)-L-threonylcarbamoyladenosine(37) in tRNA + (sulfur carrier)-H + 5'-deoxyadenosine + L-methionine + A + S-adenosyl-L-homocysteine + 2 H(+)</text>
        <dbReference type="Rhea" id="RHEA:37075"/>
        <dbReference type="Rhea" id="RHEA-COMP:10163"/>
        <dbReference type="Rhea" id="RHEA-COMP:11092"/>
        <dbReference type="Rhea" id="RHEA-COMP:14737"/>
        <dbReference type="Rhea" id="RHEA-COMP:14739"/>
        <dbReference type="ChEBI" id="CHEBI:13193"/>
        <dbReference type="ChEBI" id="CHEBI:15378"/>
        <dbReference type="ChEBI" id="CHEBI:17319"/>
        <dbReference type="ChEBI" id="CHEBI:17499"/>
        <dbReference type="ChEBI" id="CHEBI:29917"/>
        <dbReference type="ChEBI" id="CHEBI:57844"/>
        <dbReference type="ChEBI" id="CHEBI:57856"/>
        <dbReference type="ChEBI" id="CHEBI:59789"/>
        <dbReference type="ChEBI" id="CHEBI:64428"/>
        <dbReference type="ChEBI" id="CHEBI:74418"/>
        <dbReference type="ChEBI" id="CHEBI:74420"/>
        <dbReference type="EC" id="2.8.4.5"/>
    </reaction>
</comment>
<dbReference type="NCBIfam" id="TIGR01578">
    <property type="entry name" value="MiaB-like-B"/>
    <property type="match status" value="1"/>
</dbReference>
<evidence type="ECO:0000256" key="4">
    <source>
        <dbReference type="ARBA" id="ARBA00013273"/>
    </source>
</evidence>
<evidence type="ECO:0000256" key="10">
    <source>
        <dbReference type="ARBA" id="ARBA00022723"/>
    </source>
</evidence>
<comment type="function">
    <text evidence="2">Catalyzes the methylthiolation of N6-threonylcarbamoyladenosine (t(6)A), leading to the formation of 2-methylthio-N6-threonylcarbamoyladenosine (ms(2)t(6)A) at position 37 in tRNAs that read codons beginning with adenine.</text>
</comment>
<dbReference type="GO" id="GO:0051539">
    <property type="term" value="F:4 iron, 4 sulfur cluster binding"/>
    <property type="evidence" value="ECO:0007669"/>
    <property type="project" value="UniProtKB-KW"/>
</dbReference>
<dbReference type="InterPro" id="IPR005839">
    <property type="entry name" value="Methylthiotransferase"/>
</dbReference>
<dbReference type="PANTHER" id="PTHR11918:SF45">
    <property type="entry name" value="THREONYLCARBAMOYLADENOSINE TRNA METHYLTHIOTRANSFERASE"/>
    <property type="match status" value="1"/>
</dbReference>
<organism evidence="20 21">
    <name type="scientific">Microthlaspi erraticum</name>
    <dbReference type="NCBI Taxonomy" id="1685480"/>
    <lineage>
        <taxon>Eukaryota</taxon>
        <taxon>Viridiplantae</taxon>
        <taxon>Streptophyta</taxon>
        <taxon>Embryophyta</taxon>
        <taxon>Tracheophyta</taxon>
        <taxon>Spermatophyta</taxon>
        <taxon>Magnoliopsida</taxon>
        <taxon>eudicotyledons</taxon>
        <taxon>Gunneridae</taxon>
        <taxon>Pentapetalae</taxon>
        <taxon>rosids</taxon>
        <taxon>malvids</taxon>
        <taxon>Brassicales</taxon>
        <taxon>Brassicaceae</taxon>
        <taxon>Coluteocarpeae</taxon>
        <taxon>Microthlaspi</taxon>
    </lineage>
</organism>
<comment type="similarity">
    <text evidence="3">Belongs to the methylthiotransferase family. CDKAL1 subfamily.</text>
</comment>
<keyword evidence="12" id="KW-0411">Iron-sulfur</keyword>
<evidence type="ECO:0000256" key="3">
    <source>
        <dbReference type="ARBA" id="ARBA00008616"/>
    </source>
</evidence>
<dbReference type="PROSITE" id="PS01278">
    <property type="entry name" value="MTTASE_RADICAL"/>
    <property type="match status" value="1"/>
</dbReference>
<evidence type="ECO:0000256" key="5">
    <source>
        <dbReference type="ARBA" id="ARBA00018810"/>
    </source>
</evidence>
<dbReference type="Pfam" id="PF04055">
    <property type="entry name" value="Radical_SAM"/>
    <property type="match status" value="1"/>
</dbReference>
<dbReference type="FunFam" id="3.80.30.20:FF:000002">
    <property type="entry name" value="threonylcarbamoyladenosine tRNA methylthiotransferase isoform X2"/>
    <property type="match status" value="1"/>
</dbReference>
<dbReference type="PROSITE" id="PS51449">
    <property type="entry name" value="MTTASE_N"/>
    <property type="match status" value="1"/>
</dbReference>
<evidence type="ECO:0000256" key="1">
    <source>
        <dbReference type="ARBA" id="ARBA00001966"/>
    </source>
</evidence>
<feature type="transmembrane region" description="Helical" evidence="16">
    <location>
        <begin position="578"/>
        <end position="598"/>
    </location>
</feature>
<dbReference type="InterPro" id="IPR023404">
    <property type="entry name" value="rSAM_horseshoe"/>
</dbReference>
<evidence type="ECO:0000256" key="9">
    <source>
        <dbReference type="ARBA" id="ARBA00022694"/>
    </source>
</evidence>
<keyword evidence="16" id="KW-1133">Transmembrane helix</keyword>
<dbReference type="SUPFAM" id="SSF102114">
    <property type="entry name" value="Radical SAM enzymes"/>
    <property type="match status" value="1"/>
</dbReference>
<dbReference type="InterPro" id="IPR006638">
    <property type="entry name" value="Elp3/MiaA/NifB-like_rSAM"/>
</dbReference>
<dbReference type="InterPro" id="IPR007197">
    <property type="entry name" value="rSAM"/>
</dbReference>
<feature type="domain" description="MTTase N-terminal" evidence="18">
    <location>
        <begin position="64"/>
        <end position="172"/>
    </location>
</feature>
<keyword evidence="9" id="KW-0819">tRNA processing</keyword>
<dbReference type="InterPro" id="IPR002792">
    <property type="entry name" value="TRAM_dom"/>
</dbReference>
<keyword evidence="11" id="KW-0408">Iron</keyword>
<dbReference type="SMART" id="SM00729">
    <property type="entry name" value="Elp3"/>
    <property type="match status" value="1"/>
</dbReference>
<dbReference type="SFLD" id="SFLDS00029">
    <property type="entry name" value="Radical_SAM"/>
    <property type="match status" value="1"/>
</dbReference>
<evidence type="ECO:0000256" key="11">
    <source>
        <dbReference type="ARBA" id="ARBA00023004"/>
    </source>
</evidence>
<keyword evidence="16" id="KW-0812">Transmembrane</keyword>
<dbReference type="CDD" id="cd01335">
    <property type="entry name" value="Radical_SAM"/>
    <property type="match status" value="1"/>
</dbReference>
<dbReference type="SFLD" id="SFLDG01082">
    <property type="entry name" value="B12-binding_domain_containing"/>
    <property type="match status" value="1"/>
</dbReference>